<dbReference type="GO" id="GO:0052716">
    <property type="term" value="F:hydroquinone:oxygen oxidoreductase activity"/>
    <property type="evidence" value="ECO:0007669"/>
    <property type="project" value="UniProtKB-EC"/>
</dbReference>
<evidence type="ECO:0000256" key="6">
    <source>
        <dbReference type="ARBA" id="ARBA00023002"/>
    </source>
</evidence>
<evidence type="ECO:0000256" key="1">
    <source>
        <dbReference type="ARBA" id="ARBA00000349"/>
    </source>
</evidence>
<keyword evidence="15" id="KW-1185">Reference proteome</keyword>
<feature type="signal peptide" evidence="10">
    <location>
        <begin position="1"/>
        <end position="21"/>
    </location>
</feature>
<evidence type="ECO:0000256" key="9">
    <source>
        <dbReference type="ARBA" id="ARBA00023185"/>
    </source>
</evidence>
<dbReference type="CDD" id="cd13880">
    <property type="entry name" value="CuRO_2_MaLCC_like"/>
    <property type="match status" value="1"/>
</dbReference>
<evidence type="ECO:0000256" key="2">
    <source>
        <dbReference type="ARBA" id="ARBA00001935"/>
    </source>
</evidence>
<dbReference type="Pfam" id="PF07731">
    <property type="entry name" value="Cu-oxidase_2"/>
    <property type="match status" value="1"/>
</dbReference>
<proteinExistence type="inferred from homology"/>
<keyword evidence="8" id="KW-0325">Glycoprotein</keyword>
<evidence type="ECO:0000313" key="14">
    <source>
        <dbReference type="EMBL" id="PVI02203.1"/>
    </source>
</evidence>
<dbReference type="EC" id="1.10.3.2" evidence="4"/>
<evidence type="ECO:0000256" key="5">
    <source>
        <dbReference type="ARBA" id="ARBA00022723"/>
    </source>
</evidence>
<dbReference type="OrthoDB" id="2121828at2759"/>
<dbReference type="AlphaFoldDB" id="A0A2V1DV37"/>
<dbReference type="InterPro" id="IPR008972">
    <property type="entry name" value="Cupredoxin"/>
</dbReference>
<dbReference type="CDD" id="cd13854">
    <property type="entry name" value="CuRO_1_MaLCC_like"/>
    <property type="match status" value="1"/>
</dbReference>
<dbReference type="Pfam" id="PF07732">
    <property type="entry name" value="Cu-oxidase_3"/>
    <property type="match status" value="1"/>
</dbReference>
<dbReference type="EMBL" id="KZ805346">
    <property type="protein sequence ID" value="PVI02203.1"/>
    <property type="molecule type" value="Genomic_DNA"/>
</dbReference>
<dbReference type="InterPro" id="IPR045087">
    <property type="entry name" value="Cu-oxidase_fam"/>
</dbReference>
<accession>A0A2V1DV37</accession>
<evidence type="ECO:0000259" key="11">
    <source>
        <dbReference type="Pfam" id="PF00394"/>
    </source>
</evidence>
<comment type="similarity">
    <text evidence="3">Belongs to the multicopper oxidase family.</text>
</comment>
<dbReference type="CDD" id="cd13901">
    <property type="entry name" value="CuRO_3_MaLCC_like"/>
    <property type="match status" value="1"/>
</dbReference>
<keyword evidence="10" id="KW-0732">Signal</keyword>
<gene>
    <name evidence="14" type="ORF">DM02DRAFT_670771</name>
</gene>
<evidence type="ECO:0000256" key="4">
    <source>
        <dbReference type="ARBA" id="ARBA00012297"/>
    </source>
</evidence>
<keyword evidence="6" id="KW-0560">Oxidoreductase</keyword>
<evidence type="ECO:0000256" key="8">
    <source>
        <dbReference type="ARBA" id="ARBA00023180"/>
    </source>
</evidence>
<feature type="chain" id="PRO_5016020636" description="laccase" evidence="10">
    <location>
        <begin position="22"/>
        <end position="616"/>
    </location>
</feature>
<feature type="domain" description="Plastocyanin-like" evidence="12">
    <location>
        <begin position="430"/>
        <end position="559"/>
    </location>
</feature>
<organism evidence="14 15">
    <name type="scientific">Periconia macrospinosa</name>
    <dbReference type="NCBI Taxonomy" id="97972"/>
    <lineage>
        <taxon>Eukaryota</taxon>
        <taxon>Fungi</taxon>
        <taxon>Dikarya</taxon>
        <taxon>Ascomycota</taxon>
        <taxon>Pezizomycotina</taxon>
        <taxon>Dothideomycetes</taxon>
        <taxon>Pleosporomycetidae</taxon>
        <taxon>Pleosporales</taxon>
        <taxon>Massarineae</taxon>
        <taxon>Periconiaceae</taxon>
        <taxon>Periconia</taxon>
    </lineage>
</organism>
<comment type="catalytic activity">
    <reaction evidence="1">
        <text>4 hydroquinone + O2 = 4 benzosemiquinone + 2 H2O</text>
        <dbReference type="Rhea" id="RHEA:11276"/>
        <dbReference type="ChEBI" id="CHEBI:15377"/>
        <dbReference type="ChEBI" id="CHEBI:15379"/>
        <dbReference type="ChEBI" id="CHEBI:17594"/>
        <dbReference type="ChEBI" id="CHEBI:17977"/>
        <dbReference type="EC" id="1.10.3.2"/>
    </reaction>
</comment>
<dbReference type="PANTHER" id="PTHR11709:SF87">
    <property type="entry name" value="LACCASE"/>
    <property type="match status" value="1"/>
</dbReference>
<dbReference type="FunFam" id="2.60.40.420:FF:000045">
    <property type="entry name" value="Laccase 2"/>
    <property type="match status" value="1"/>
</dbReference>
<dbReference type="InterPro" id="IPR001117">
    <property type="entry name" value="Cu-oxidase_2nd"/>
</dbReference>
<feature type="domain" description="Plastocyanin-like" evidence="11">
    <location>
        <begin position="209"/>
        <end position="355"/>
    </location>
</feature>
<keyword evidence="9" id="KW-0439">Lignin degradation</keyword>
<evidence type="ECO:0000259" key="13">
    <source>
        <dbReference type="Pfam" id="PF07732"/>
    </source>
</evidence>
<evidence type="ECO:0000256" key="10">
    <source>
        <dbReference type="SAM" id="SignalP"/>
    </source>
</evidence>
<dbReference type="InterPro" id="IPR002355">
    <property type="entry name" value="Cu_oxidase_Cu_BS"/>
</dbReference>
<evidence type="ECO:0000256" key="3">
    <source>
        <dbReference type="ARBA" id="ARBA00010609"/>
    </source>
</evidence>
<dbReference type="GO" id="GO:0046274">
    <property type="term" value="P:lignin catabolic process"/>
    <property type="evidence" value="ECO:0007669"/>
    <property type="project" value="UniProtKB-KW"/>
</dbReference>
<dbReference type="Pfam" id="PF00394">
    <property type="entry name" value="Cu-oxidase"/>
    <property type="match status" value="1"/>
</dbReference>
<sequence>MRSFLAWGAALVAISVPIVQAKPLQAKRLDLLSALEKPDSLEKKQACTNGPTTRNCWLPGFDSNTNQYEKWPQGKLVRKTLVITNTTCNPDGAGSRVCMLIDGSLPGPTIIGDWGDTFEITVRNQLQHNGTSIHWHGLRQLGSNTEDGVNGVTECALAPGDSKTYRFQATEYGTTWYHSHFSAQYGDGVVGTIIINGPATANYDIDLGTYTVSDWYYPTAYQAARRAFIAPQAGDNIIINGTNKNANGGGKYSNVTLEPGKSHRLRLVNTALDIAARVSLDGHNFTVIAEDFVPVVPYNTSWVLLGIGQRYDVIVHATQTSSGNGNFWFRAEAEGLCASAIKNNNVGRAIFTYKNSTLADPSTNTPNPNPPTVCMDPKSTPQIPRDVPSETFAAQAQALPITFENTVATNNESLVLWTVNGSSMIIDPAEPTLEYLTKNNNSYPKQYNLIEVNPNVAWTYWVIQQIVDGNNPAPGIPHPIHLHGHDMFVLGTGSGKFDVNQHFSQLTFQNPPRRDVHHIPARGWMVIAYPTDNPGAWLMHCHIAFHVAMGLSVQFLERKPEIKLPARNSEWFNTCTNYENYLRNKPVYAQDDSGLKKRYPSLPGSFDPMNMSPAKF</sequence>
<evidence type="ECO:0000259" key="12">
    <source>
        <dbReference type="Pfam" id="PF07731"/>
    </source>
</evidence>
<dbReference type="PANTHER" id="PTHR11709">
    <property type="entry name" value="MULTI-COPPER OXIDASE"/>
    <property type="match status" value="1"/>
</dbReference>
<keyword evidence="5" id="KW-0479">Metal-binding</keyword>
<dbReference type="InterPro" id="IPR011706">
    <property type="entry name" value="Cu-oxidase_C"/>
</dbReference>
<dbReference type="InterPro" id="IPR033138">
    <property type="entry name" value="Cu_oxidase_CS"/>
</dbReference>
<dbReference type="FunFam" id="2.60.40.420:FF:000021">
    <property type="entry name" value="Extracellular dihydrogeodin oxidase/laccase"/>
    <property type="match status" value="1"/>
</dbReference>
<keyword evidence="7" id="KW-0186">Copper</keyword>
<dbReference type="PROSITE" id="PS00080">
    <property type="entry name" value="MULTICOPPER_OXIDASE2"/>
    <property type="match status" value="1"/>
</dbReference>
<feature type="domain" description="Plastocyanin-like" evidence="13">
    <location>
        <begin position="83"/>
        <end position="198"/>
    </location>
</feature>
<dbReference type="InterPro" id="IPR011707">
    <property type="entry name" value="Cu-oxidase-like_N"/>
</dbReference>
<evidence type="ECO:0000313" key="15">
    <source>
        <dbReference type="Proteomes" id="UP000244855"/>
    </source>
</evidence>
<evidence type="ECO:0000256" key="7">
    <source>
        <dbReference type="ARBA" id="ARBA00023008"/>
    </source>
</evidence>
<dbReference type="GO" id="GO:0005507">
    <property type="term" value="F:copper ion binding"/>
    <property type="evidence" value="ECO:0007669"/>
    <property type="project" value="InterPro"/>
</dbReference>
<comment type="cofactor">
    <cofactor evidence="2">
        <name>Cu cation</name>
        <dbReference type="ChEBI" id="CHEBI:23378"/>
    </cofactor>
</comment>
<protein>
    <recommendedName>
        <fullName evidence="4">laccase</fullName>
        <ecNumber evidence="4">1.10.3.2</ecNumber>
    </recommendedName>
</protein>
<dbReference type="Proteomes" id="UP000244855">
    <property type="component" value="Unassembled WGS sequence"/>
</dbReference>
<reference evidence="14 15" key="1">
    <citation type="journal article" date="2018" name="Sci. Rep.">
        <title>Comparative genomics provides insights into the lifestyle and reveals functional heterogeneity of dark septate endophytic fungi.</title>
        <authorList>
            <person name="Knapp D.G."/>
            <person name="Nemeth J.B."/>
            <person name="Barry K."/>
            <person name="Hainaut M."/>
            <person name="Henrissat B."/>
            <person name="Johnson J."/>
            <person name="Kuo A."/>
            <person name="Lim J.H.P."/>
            <person name="Lipzen A."/>
            <person name="Nolan M."/>
            <person name="Ohm R.A."/>
            <person name="Tamas L."/>
            <person name="Grigoriev I.V."/>
            <person name="Spatafora J.W."/>
            <person name="Nagy L.G."/>
            <person name="Kovacs G.M."/>
        </authorList>
    </citation>
    <scope>NUCLEOTIDE SEQUENCE [LARGE SCALE GENOMIC DNA]</scope>
    <source>
        <strain evidence="14 15">DSE2036</strain>
    </source>
</reference>
<dbReference type="Gene3D" id="2.60.40.420">
    <property type="entry name" value="Cupredoxins - blue copper proteins"/>
    <property type="match status" value="3"/>
</dbReference>
<dbReference type="STRING" id="97972.A0A2V1DV37"/>
<name>A0A2V1DV37_9PLEO</name>
<dbReference type="SUPFAM" id="SSF49503">
    <property type="entry name" value="Cupredoxins"/>
    <property type="match status" value="3"/>
</dbReference>
<dbReference type="PROSITE" id="PS00079">
    <property type="entry name" value="MULTICOPPER_OXIDASE1"/>
    <property type="match status" value="1"/>
</dbReference>